<dbReference type="Proteomes" id="UP000834106">
    <property type="component" value="Chromosome 7"/>
</dbReference>
<protein>
    <submittedName>
        <fullName evidence="1">Uncharacterized protein</fullName>
    </submittedName>
</protein>
<keyword evidence="2" id="KW-1185">Reference proteome</keyword>
<name>A0AAD1Z8G4_9LAMI</name>
<evidence type="ECO:0000313" key="1">
    <source>
        <dbReference type="EMBL" id="CAI9765196.1"/>
    </source>
</evidence>
<dbReference type="PANTHER" id="PTHR33601:SF22">
    <property type="entry name" value="PROTEIN LITTLE ZIPPER 1"/>
    <property type="match status" value="1"/>
</dbReference>
<accession>A0AAD1Z8G4</accession>
<dbReference type="EMBL" id="OU503042">
    <property type="protein sequence ID" value="CAI9765196.1"/>
    <property type="molecule type" value="Genomic_DNA"/>
</dbReference>
<dbReference type="InterPro" id="IPR039312">
    <property type="entry name" value="ZPR"/>
</dbReference>
<evidence type="ECO:0000313" key="2">
    <source>
        <dbReference type="Proteomes" id="UP000834106"/>
    </source>
</evidence>
<sequence>MCTQNEDVIRSSHPIYSTVLRRRRLSNRLNRRWRIMSKEAVKRANLRKMKVQMAMDNLKLYIKNKIIIEENQRLRKKTLALHQENKALMSQLLLNLYNS</sequence>
<reference evidence="1" key="1">
    <citation type="submission" date="2023-05" db="EMBL/GenBank/DDBJ databases">
        <authorList>
            <person name="Huff M."/>
        </authorList>
    </citation>
    <scope>NUCLEOTIDE SEQUENCE</scope>
</reference>
<dbReference type="PANTHER" id="PTHR33601">
    <property type="entry name" value="PROTEIN LITTLE ZIPPER 4"/>
    <property type="match status" value="1"/>
</dbReference>
<proteinExistence type="predicted"/>
<gene>
    <name evidence="1" type="ORF">FPE_LOCUS12626</name>
</gene>
<organism evidence="1 2">
    <name type="scientific">Fraxinus pennsylvanica</name>
    <dbReference type="NCBI Taxonomy" id="56036"/>
    <lineage>
        <taxon>Eukaryota</taxon>
        <taxon>Viridiplantae</taxon>
        <taxon>Streptophyta</taxon>
        <taxon>Embryophyta</taxon>
        <taxon>Tracheophyta</taxon>
        <taxon>Spermatophyta</taxon>
        <taxon>Magnoliopsida</taxon>
        <taxon>eudicotyledons</taxon>
        <taxon>Gunneridae</taxon>
        <taxon>Pentapetalae</taxon>
        <taxon>asterids</taxon>
        <taxon>lamiids</taxon>
        <taxon>Lamiales</taxon>
        <taxon>Oleaceae</taxon>
        <taxon>Oleeae</taxon>
        <taxon>Fraxinus</taxon>
    </lineage>
</organism>
<dbReference type="AlphaFoldDB" id="A0AAD1Z8G4"/>